<evidence type="ECO:0000256" key="1">
    <source>
        <dbReference type="ARBA" id="ARBA00022729"/>
    </source>
</evidence>
<feature type="signal peptide" evidence="2">
    <location>
        <begin position="1"/>
        <end position="17"/>
    </location>
</feature>
<dbReference type="Proteomes" id="UP000321577">
    <property type="component" value="Unassembled WGS sequence"/>
</dbReference>
<dbReference type="PANTHER" id="PTHR44103">
    <property type="entry name" value="PROPROTEIN CONVERTASE P"/>
    <property type="match status" value="1"/>
</dbReference>
<dbReference type="Pfam" id="PF13517">
    <property type="entry name" value="FG-GAP_3"/>
    <property type="match status" value="2"/>
</dbReference>
<proteinExistence type="predicted"/>
<reference evidence="3 4" key="1">
    <citation type="submission" date="2019-07" db="EMBL/GenBank/DDBJ databases">
        <title>Whole genome shotgun sequence of Brevifollis gellanilyticus NBRC 108608.</title>
        <authorList>
            <person name="Hosoyama A."/>
            <person name="Uohara A."/>
            <person name="Ohji S."/>
            <person name="Ichikawa N."/>
        </authorList>
    </citation>
    <scope>NUCLEOTIDE SEQUENCE [LARGE SCALE GENOMIC DNA]</scope>
    <source>
        <strain evidence="3 4">NBRC 108608</strain>
    </source>
</reference>
<evidence type="ECO:0008006" key="5">
    <source>
        <dbReference type="Google" id="ProtNLM"/>
    </source>
</evidence>
<dbReference type="InterPro" id="IPR028994">
    <property type="entry name" value="Integrin_alpha_N"/>
</dbReference>
<keyword evidence="1 2" id="KW-0732">Signal</keyword>
<gene>
    <name evidence="3" type="ORF">BGE01nite_10780</name>
</gene>
<name>A0A512M4Y3_9BACT</name>
<keyword evidence="4" id="KW-1185">Reference proteome</keyword>
<dbReference type="AlphaFoldDB" id="A0A512M4Y3"/>
<evidence type="ECO:0000313" key="3">
    <source>
        <dbReference type="EMBL" id="GEP41787.1"/>
    </source>
</evidence>
<dbReference type="SUPFAM" id="SSF69318">
    <property type="entry name" value="Integrin alpha N-terminal domain"/>
    <property type="match status" value="1"/>
</dbReference>
<accession>A0A512M4Y3</accession>
<sequence length="397" mass="43119">MKSMLSVLAISAGLAHAEPLSLEVISAPGTAWKRHTIDNTSRGADGVKLGDINHDGLQDIVTGWEEGGVVRVYVNPGIAKAREPWPQTTVGKVKSVEEAIFADLDGDGKLEVISGTEGKDCKIYWHRPTNDAWKTEVFPATAGTQMWMQVAALDLDGQHGVDLLVASKSKGAAIGWLQSPAKADDLNAWSYHKLRDAGWIMSVTPDDMDADGDLDAVFTDRKGERTGVFWLENPGAAANRDHAAWKEHAIGALGKQVMFADIGDVNGDGLADIAAAVKPVEIVLFLRQKEGGWREQILMLDGANLGDAKAVKIADLNGDQLPDLAFTCENAKGEREGILWLEQQRSGPWKQHTLGGPQGLKYDLMQSLDLDGDADLDIITCEERDQLGVVWYENPHR</sequence>
<dbReference type="Gene3D" id="2.130.10.130">
    <property type="entry name" value="Integrin alpha, N-terminal"/>
    <property type="match status" value="2"/>
</dbReference>
<organism evidence="3 4">
    <name type="scientific">Brevifollis gellanilyticus</name>
    <dbReference type="NCBI Taxonomy" id="748831"/>
    <lineage>
        <taxon>Bacteria</taxon>
        <taxon>Pseudomonadati</taxon>
        <taxon>Verrucomicrobiota</taxon>
        <taxon>Verrucomicrobiia</taxon>
        <taxon>Verrucomicrobiales</taxon>
        <taxon>Verrucomicrobiaceae</taxon>
    </lineage>
</organism>
<feature type="chain" id="PRO_5021884128" description="VCBS repeat-containing protein" evidence="2">
    <location>
        <begin position="18"/>
        <end position="397"/>
    </location>
</feature>
<dbReference type="InterPro" id="IPR013517">
    <property type="entry name" value="FG-GAP"/>
</dbReference>
<dbReference type="PANTHER" id="PTHR44103:SF1">
    <property type="entry name" value="PROPROTEIN CONVERTASE P"/>
    <property type="match status" value="1"/>
</dbReference>
<protein>
    <recommendedName>
        <fullName evidence="5">VCBS repeat-containing protein</fullName>
    </recommendedName>
</protein>
<dbReference type="OrthoDB" id="185004at2"/>
<evidence type="ECO:0000256" key="2">
    <source>
        <dbReference type="SAM" id="SignalP"/>
    </source>
</evidence>
<comment type="caution">
    <text evidence="3">The sequence shown here is derived from an EMBL/GenBank/DDBJ whole genome shotgun (WGS) entry which is preliminary data.</text>
</comment>
<evidence type="ECO:0000313" key="4">
    <source>
        <dbReference type="Proteomes" id="UP000321577"/>
    </source>
</evidence>
<dbReference type="EMBL" id="BKAG01000005">
    <property type="protein sequence ID" value="GEP41787.1"/>
    <property type="molecule type" value="Genomic_DNA"/>
</dbReference>